<organism evidence="2 3">
    <name type="scientific">Roseivivax halotolerans</name>
    <dbReference type="NCBI Taxonomy" id="93684"/>
    <lineage>
        <taxon>Bacteria</taxon>
        <taxon>Pseudomonadati</taxon>
        <taxon>Pseudomonadota</taxon>
        <taxon>Alphaproteobacteria</taxon>
        <taxon>Rhodobacterales</taxon>
        <taxon>Roseobacteraceae</taxon>
        <taxon>Roseivivax</taxon>
    </lineage>
</organism>
<feature type="transmembrane region" description="Helical" evidence="1">
    <location>
        <begin position="105"/>
        <end position="130"/>
    </location>
</feature>
<reference evidence="3" key="1">
    <citation type="submission" date="2016-10" db="EMBL/GenBank/DDBJ databases">
        <authorList>
            <person name="Varghese N."/>
            <person name="Submissions S."/>
        </authorList>
    </citation>
    <scope>NUCLEOTIDE SEQUENCE [LARGE SCALE GENOMIC DNA]</scope>
    <source>
        <strain evidence="3">JCM 10271</strain>
    </source>
</reference>
<evidence type="ECO:0000313" key="3">
    <source>
        <dbReference type="Proteomes" id="UP000243106"/>
    </source>
</evidence>
<keyword evidence="1" id="KW-0472">Membrane</keyword>
<protein>
    <recommendedName>
        <fullName evidence="4">DUF4013 domain-containing protein</fullName>
    </recommendedName>
</protein>
<evidence type="ECO:0000313" key="2">
    <source>
        <dbReference type="EMBL" id="SFQ04343.1"/>
    </source>
</evidence>
<evidence type="ECO:0000256" key="1">
    <source>
        <dbReference type="SAM" id="Phobius"/>
    </source>
</evidence>
<proteinExistence type="predicted"/>
<dbReference type="STRING" id="93684.SAMN05421853_101407"/>
<feature type="transmembrane region" description="Helical" evidence="1">
    <location>
        <begin position="182"/>
        <end position="206"/>
    </location>
</feature>
<dbReference type="EMBL" id="FOXV01000001">
    <property type="protein sequence ID" value="SFQ04343.1"/>
    <property type="molecule type" value="Genomic_DNA"/>
</dbReference>
<feature type="transmembrane region" description="Helical" evidence="1">
    <location>
        <begin position="21"/>
        <end position="40"/>
    </location>
</feature>
<dbReference type="RefSeq" id="WP_093009102.1">
    <property type="nucleotide sequence ID" value="NZ_FOXV01000001.1"/>
</dbReference>
<keyword evidence="3" id="KW-1185">Reference proteome</keyword>
<feature type="transmembrane region" description="Helical" evidence="1">
    <location>
        <begin position="60"/>
        <end position="84"/>
    </location>
</feature>
<gene>
    <name evidence="2" type="ORF">SAMN05421853_101407</name>
</gene>
<feature type="transmembrane region" description="Helical" evidence="1">
    <location>
        <begin position="136"/>
        <end position="161"/>
    </location>
</feature>
<feature type="transmembrane region" description="Helical" evidence="1">
    <location>
        <begin position="212"/>
        <end position="234"/>
    </location>
</feature>
<sequence length="244" mass="25821">MKAWEIFSHSVRLVWRNRRDALRISVALYAIYALVQLVFLEDQSASPDEALQMMEPGQAGTLFLVAILQVVVTLWIAVSWHRFVLLEEYPSGWLPNFHGGSMLKYFGYSLVIGIGVGLAIGVPVTIAAAIAPPLAAIVGLAGLFGAIVLGFRLASVLPAVATGKSLSFGEAWSATKGATGTALGVAAIGVVAALLVQIPAAIVMAVSSLLGTLVFVVINWFVTMVSVSVLTTIYGHFIEGRPID</sequence>
<name>A0A1I5V9Z6_9RHOB</name>
<accession>A0A1I5V9Z6</accession>
<evidence type="ECO:0008006" key="4">
    <source>
        <dbReference type="Google" id="ProtNLM"/>
    </source>
</evidence>
<dbReference type="Proteomes" id="UP000243106">
    <property type="component" value="Unassembled WGS sequence"/>
</dbReference>
<keyword evidence="1" id="KW-0812">Transmembrane</keyword>
<dbReference type="AlphaFoldDB" id="A0A1I5V9Z6"/>
<keyword evidence="1" id="KW-1133">Transmembrane helix</keyword>